<keyword evidence="2" id="KW-1185">Reference proteome</keyword>
<dbReference type="InterPro" id="IPR011990">
    <property type="entry name" value="TPR-like_helical_dom_sf"/>
</dbReference>
<sequence length="190" mass="20153">MASAKATRPARHDPDLDLTPTACGREDVANGAGTRKCVLLGRDALVARITGPLVLVVPAARAAELSEAWRLLGDAALDHDALDEAAQAAREATRLAGEAVSSIHLARALHLEGEVAMRRGDVEAAWLAYGRALGLHRETHDRQGEARCLHAVADLATPRLDGRRRASACRGAGGCMARTRRADVAVPRPR</sequence>
<accession>A0A017TGL1</accession>
<protein>
    <recommendedName>
        <fullName evidence="3">Tetratricopeptide repeat protein</fullName>
    </recommendedName>
</protein>
<organism evidence="1 2">
    <name type="scientific">Chondromyces apiculatus DSM 436</name>
    <dbReference type="NCBI Taxonomy" id="1192034"/>
    <lineage>
        <taxon>Bacteria</taxon>
        <taxon>Pseudomonadati</taxon>
        <taxon>Myxococcota</taxon>
        <taxon>Polyangia</taxon>
        <taxon>Polyangiales</taxon>
        <taxon>Polyangiaceae</taxon>
        <taxon>Chondromyces</taxon>
    </lineage>
</organism>
<dbReference type="SUPFAM" id="SSF48452">
    <property type="entry name" value="TPR-like"/>
    <property type="match status" value="1"/>
</dbReference>
<evidence type="ECO:0000313" key="1">
    <source>
        <dbReference type="EMBL" id="EYF08389.1"/>
    </source>
</evidence>
<name>A0A017TGL1_9BACT</name>
<dbReference type="AlphaFoldDB" id="A0A017TGL1"/>
<evidence type="ECO:0000313" key="2">
    <source>
        <dbReference type="Proteomes" id="UP000019678"/>
    </source>
</evidence>
<evidence type="ECO:0008006" key="3">
    <source>
        <dbReference type="Google" id="ProtNLM"/>
    </source>
</evidence>
<dbReference type="EMBL" id="ASRX01000003">
    <property type="protein sequence ID" value="EYF08389.1"/>
    <property type="molecule type" value="Genomic_DNA"/>
</dbReference>
<dbReference type="Gene3D" id="1.25.40.10">
    <property type="entry name" value="Tetratricopeptide repeat domain"/>
    <property type="match status" value="1"/>
</dbReference>
<comment type="caution">
    <text evidence="1">The sequence shown here is derived from an EMBL/GenBank/DDBJ whole genome shotgun (WGS) entry which is preliminary data.</text>
</comment>
<proteinExistence type="predicted"/>
<dbReference type="Proteomes" id="UP000019678">
    <property type="component" value="Unassembled WGS sequence"/>
</dbReference>
<dbReference type="STRING" id="1192034.CAP_3918"/>
<reference evidence="1 2" key="1">
    <citation type="submission" date="2013-05" db="EMBL/GenBank/DDBJ databases">
        <title>Genome assembly of Chondromyces apiculatus DSM 436.</title>
        <authorList>
            <person name="Sharma G."/>
            <person name="Khatri I."/>
            <person name="Kaur C."/>
            <person name="Mayilraj S."/>
            <person name="Subramanian S."/>
        </authorList>
    </citation>
    <scope>NUCLEOTIDE SEQUENCE [LARGE SCALE GENOMIC DNA]</scope>
    <source>
        <strain evidence="1 2">DSM 436</strain>
    </source>
</reference>
<gene>
    <name evidence="1" type="ORF">CAP_3918</name>
</gene>